<comment type="subcellular location">
    <subcellularLocation>
        <location evidence="1">Mitochondrion</location>
    </subcellularLocation>
</comment>
<accession>A0A4P9XEJ8</accession>
<reference evidence="6" key="3">
    <citation type="submission" date="2018-08" db="EMBL/GenBank/DDBJ databases">
        <title>Leveraging single-cell genomics to expand the Fungal Tree of Life.</title>
        <authorList>
            <consortium name="DOE Joint Genome Institute"/>
            <person name="Ahrendt S.R."/>
            <person name="Quandt C.A."/>
            <person name="Ciobanu D."/>
            <person name="Clum A."/>
            <person name="Salamov A."/>
            <person name="Andreopoulos B."/>
            <person name="Cheng J.-F."/>
            <person name="Woyke T."/>
            <person name="Pelin A."/>
            <person name="Henrissat B."/>
            <person name="Reynolds N."/>
            <person name="Benny G.L."/>
            <person name="Smith M.E."/>
            <person name="James T.Y."/>
            <person name="Grigoriev I.V."/>
        </authorList>
    </citation>
    <scope>NUCLEOTIDE SEQUENCE</scope>
    <source>
        <strain evidence="6">ATCC 52028</strain>
    </source>
</reference>
<evidence type="ECO:0000256" key="2">
    <source>
        <dbReference type="ARBA" id="ARBA00009116"/>
    </source>
</evidence>
<evidence type="ECO:0000313" key="8">
    <source>
        <dbReference type="Proteomes" id="UP000268535"/>
    </source>
</evidence>
<evidence type="ECO:0000313" key="6">
    <source>
        <dbReference type="EMBL" id="RKO97057.1"/>
    </source>
</evidence>
<dbReference type="PANTHER" id="PTHR13126">
    <property type="entry name" value="CHAPERONE ATP11"/>
    <property type="match status" value="1"/>
</dbReference>
<evidence type="ECO:0000313" key="9">
    <source>
        <dbReference type="Proteomes" id="UP000274922"/>
    </source>
</evidence>
<dbReference type="EMBL" id="ML009434">
    <property type="protein sequence ID" value="RKO97057.1"/>
    <property type="molecule type" value="Genomic_DNA"/>
</dbReference>
<evidence type="ECO:0000256" key="1">
    <source>
        <dbReference type="ARBA" id="ARBA00004173"/>
    </source>
</evidence>
<evidence type="ECO:0000256" key="3">
    <source>
        <dbReference type="ARBA" id="ARBA00022946"/>
    </source>
</evidence>
<dbReference type="PANTHER" id="PTHR13126:SF0">
    <property type="entry name" value="ATP SYNTHASE MITOCHONDRIAL F1 COMPLEX ASSEMBLY FACTOR 1"/>
    <property type="match status" value="1"/>
</dbReference>
<reference evidence="8 9" key="1">
    <citation type="journal article" date="2018" name="Nat. Microbiol.">
        <title>Leveraging single-cell genomics to expand the fungal tree of life.</title>
        <authorList>
            <person name="Ahrendt S.R."/>
            <person name="Quandt C.A."/>
            <person name="Ciobanu D."/>
            <person name="Clum A."/>
            <person name="Salamov A."/>
            <person name="Andreopoulos B."/>
            <person name="Cheng J.F."/>
            <person name="Woyke T."/>
            <person name="Pelin A."/>
            <person name="Henrissat B."/>
            <person name="Reynolds N.K."/>
            <person name="Benny G.L."/>
            <person name="Smith M.E."/>
            <person name="James T.Y."/>
            <person name="Grigoriev I.V."/>
        </authorList>
    </citation>
    <scope>NUCLEOTIDE SEQUENCE [LARGE SCALE GENOMIC DNA]</scope>
    <source>
        <strain evidence="8 9">ATCC 52028</strain>
    </source>
</reference>
<evidence type="ECO:0000256" key="5">
    <source>
        <dbReference type="SAM" id="MobiDB-lite"/>
    </source>
</evidence>
<keyword evidence="9" id="KW-1185">Reference proteome</keyword>
<dbReference type="OrthoDB" id="16535at2759"/>
<keyword evidence="3" id="KW-0809">Transit peptide</keyword>
<protein>
    <submittedName>
        <fullName evidence="6">ATP11-domain-containing protein</fullName>
    </submittedName>
</protein>
<dbReference type="Proteomes" id="UP000274922">
    <property type="component" value="Unassembled WGS sequence"/>
</dbReference>
<gene>
    <name evidence="6" type="ORF">CAUPRSCDRAFT_7085</name>
    <name evidence="7" type="ORF">CXG81DRAFT_9414</name>
</gene>
<dbReference type="Proteomes" id="UP000268535">
    <property type="component" value="Unassembled WGS sequence"/>
</dbReference>
<dbReference type="EMBL" id="ML014121">
    <property type="protein sequence ID" value="RKP03581.1"/>
    <property type="molecule type" value="Genomic_DNA"/>
</dbReference>
<evidence type="ECO:0000256" key="4">
    <source>
        <dbReference type="ARBA" id="ARBA00023128"/>
    </source>
</evidence>
<feature type="compositionally biased region" description="Low complexity" evidence="5">
    <location>
        <begin position="21"/>
        <end position="52"/>
    </location>
</feature>
<evidence type="ECO:0000313" key="7">
    <source>
        <dbReference type="EMBL" id="RKP03581.1"/>
    </source>
</evidence>
<dbReference type="Pfam" id="PF06644">
    <property type="entry name" value="ATP11"/>
    <property type="match status" value="1"/>
</dbReference>
<keyword evidence="4" id="KW-0496">Mitochondrion</keyword>
<dbReference type="GO" id="GO:0033615">
    <property type="term" value="P:mitochondrial proton-transporting ATP synthase complex assembly"/>
    <property type="evidence" value="ECO:0007669"/>
    <property type="project" value="TreeGrafter"/>
</dbReference>
<proteinExistence type="inferred from homology"/>
<dbReference type="STRING" id="1555241.A0A4P9XEJ8"/>
<dbReference type="AlphaFoldDB" id="A0A4P9XEJ8"/>
<sequence length="289" mass="30077">MAAYQAEDAAAAAAAAAAASPEVLAAPSEQATPSEQTTTTTAAAAKPSPARPRAFRDPPTTPTLSTVMNVEKLGPLTAEQVGALWNGYHARKALSLSGVMPSDFWARLAARAARCPTFVLPLPRDGGWEFVLMEWQGRVLSFTPLVEYKAHGAAARPHLVVTHFTELAQDKGLVLMAGEITPCPKAAAEALLASPPGSDPVAAAARPPTGLLTPAEAQNLVYQMQEFYVTGSDTKRALVQTFHEDPARFAYHQVIEAVEKLDDGDITAALDAAPSAAGASAAPSAATKA</sequence>
<name>A0A4P9XEJ8_9FUNG</name>
<organism evidence="7 9">
    <name type="scientific">Caulochytrium protostelioides</name>
    <dbReference type="NCBI Taxonomy" id="1555241"/>
    <lineage>
        <taxon>Eukaryota</taxon>
        <taxon>Fungi</taxon>
        <taxon>Fungi incertae sedis</taxon>
        <taxon>Chytridiomycota</taxon>
        <taxon>Chytridiomycota incertae sedis</taxon>
        <taxon>Chytridiomycetes</taxon>
        <taxon>Caulochytriales</taxon>
        <taxon>Caulochytriaceae</taxon>
        <taxon>Caulochytrium</taxon>
    </lineage>
</organism>
<dbReference type="GO" id="GO:0005739">
    <property type="term" value="C:mitochondrion"/>
    <property type="evidence" value="ECO:0007669"/>
    <property type="project" value="UniProtKB-SubCell"/>
</dbReference>
<feature type="region of interest" description="Disordered" evidence="5">
    <location>
        <begin position="21"/>
        <end position="65"/>
    </location>
</feature>
<dbReference type="InterPro" id="IPR010591">
    <property type="entry name" value="ATP11"/>
</dbReference>
<comment type="similarity">
    <text evidence="2">Belongs to the ATP11 family.</text>
</comment>
<reference evidence="7" key="2">
    <citation type="submission" date="2018-04" db="EMBL/GenBank/DDBJ databases">
        <title>Leveraging single-cell genomics to expand the Fungal Tree of Life.</title>
        <authorList>
            <consortium name="DOE Joint Genome Institute"/>
            <person name="Ahrendt S.R."/>
            <person name="Quandt C.A."/>
            <person name="Ciobanu D."/>
            <person name="Clum A."/>
            <person name="Salamov A."/>
            <person name="Andreopoulos B."/>
            <person name="Cheng J.-F."/>
            <person name="Woyke T."/>
            <person name="Pelin A."/>
            <person name="Henrissat B."/>
            <person name="Benny G.L."/>
            <person name="Smith M.E."/>
            <person name="James T.Y."/>
            <person name="Grigoriev I.V."/>
        </authorList>
    </citation>
    <scope>NUCLEOTIDE SEQUENCE</scope>
    <source>
        <strain evidence="7">ATCC 52028</strain>
    </source>
</reference>